<evidence type="ECO:0000313" key="1">
    <source>
        <dbReference type="EMBL" id="MBO8460115.1"/>
    </source>
</evidence>
<gene>
    <name evidence="1" type="ORF">IAA73_07280</name>
</gene>
<reference evidence="1" key="2">
    <citation type="journal article" date="2021" name="PeerJ">
        <title>Extensive microbial diversity within the chicken gut microbiome revealed by metagenomics and culture.</title>
        <authorList>
            <person name="Gilroy R."/>
            <person name="Ravi A."/>
            <person name="Getino M."/>
            <person name="Pursley I."/>
            <person name="Horton D.L."/>
            <person name="Alikhan N.F."/>
            <person name="Baker D."/>
            <person name="Gharbi K."/>
            <person name="Hall N."/>
            <person name="Watson M."/>
            <person name="Adriaenssens E.M."/>
            <person name="Foster-Nyarko E."/>
            <person name="Jarju S."/>
            <person name="Secka A."/>
            <person name="Antonio M."/>
            <person name="Oren A."/>
            <person name="Chaudhuri R.R."/>
            <person name="La Ragione R."/>
            <person name="Hildebrand F."/>
            <person name="Pallen M.J."/>
        </authorList>
    </citation>
    <scope>NUCLEOTIDE SEQUENCE</scope>
    <source>
        <strain evidence="1">G3-3990</strain>
    </source>
</reference>
<evidence type="ECO:0000313" key="2">
    <source>
        <dbReference type="Proteomes" id="UP000823641"/>
    </source>
</evidence>
<dbReference type="EMBL" id="JADIMG010000072">
    <property type="protein sequence ID" value="MBO8460115.1"/>
    <property type="molecule type" value="Genomic_DNA"/>
</dbReference>
<dbReference type="AlphaFoldDB" id="A0A9D9N4Q6"/>
<organism evidence="1 2">
    <name type="scientific">Candidatus Gallipaludibacter merdavium</name>
    <dbReference type="NCBI Taxonomy" id="2840839"/>
    <lineage>
        <taxon>Bacteria</taxon>
        <taxon>Pseudomonadati</taxon>
        <taxon>Bacteroidota</taxon>
        <taxon>Bacteroidia</taxon>
        <taxon>Bacteroidales</taxon>
        <taxon>Candidatus Gallipaludibacter</taxon>
    </lineage>
</organism>
<sequence>MKLTIRINGTDISALGLTPLDGTLDNLMKPAEMKSVAYNENSAIDGSIAMTRNRKVKRREVSMLFLLSKQNLSELMDAIDNLITVLSEGKDNSGINEVRVEELNRTFRLVYSSFDKYSNFGIDGKATLSIKFVEPNPKNRS</sequence>
<comment type="caution">
    <text evidence="1">The sequence shown here is derived from an EMBL/GenBank/DDBJ whole genome shotgun (WGS) entry which is preliminary data.</text>
</comment>
<dbReference type="Proteomes" id="UP000823641">
    <property type="component" value="Unassembled WGS sequence"/>
</dbReference>
<name>A0A9D9N4Q6_9BACT</name>
<proteinExistence type="predicted"/>
<accession>A0A9D9N4Q6</accession>
<evidence type="ECO:0008006" key="3">
    <source>
        <dbReference type="Google" id="ProtNLM"/>
    </source>
</evidence>
<protein>
    <recommendedName>
        <fullName evidence="3">Phage tail protein</fullName>
    </recommendedName>
</protein>
<reference evidence="1" key="1">
    <citation type="submission" date="2020-10" db="EMBL/GenBank/DDBJ databases">
        <authorList>
            <person name="Gilroy R."/>
        </authorList>
    </citation>
    <scope>NUCLEOTIDE SEQUENCE</scope>
    <source>
        <strain evidence="1">G3-3990</strain>
    </source>
</reference>